<protein>
    <submittedName>
        <fullName evidence="1">Uncharacterized protein</fullName>
    </submittedName>
</protein>
<name>A0A7W8AK77_9HYPH</name>
<comment type="caution">
    <text evidence="1">The sequence shown here is derived from an EMBL/GenBank/DDBJ whole genome shotgun (WGS) entry which is preliminary data.</text>
</comment>
<gene>
    <name evidence="1" type="ORF">HNQ68_002453</name>
</gene>
<accession>A0A7W8AK77</accession>
<proteinExistence type="predicted"/>
<dbReference type="Proteomes" id="UP000531231">
    <property type="component" value="Unassembled WGS sequence"/>
</dbReference>
<evidence type="ECO:0000313" key="2">
    <source>
        <dbReference type="Proteomes" id="UP000531231"/>
    </source>
</evidence>
<evidence type="ECO:0000313" key="1">
    <source>
        <dbReference type="EMBL" id="MBB5091908.1"/>
    </source>
</evidence>
<organism evidence="1 2">
    <name type="scientific">Pseudochrobactrum saccharolyticum</name>
    <dbReference type="NCBI Taxonomy" id="354352"/>
    <lineage>
        <taxon>Bacteria</taxon>
        <taxon>Pseudomonadati</taxon>
        <taxon>Pseudomonadota</taxon>
        <taxon>Alphaproteobacteria</taxon>
        <taxon>Hyphomicrobiales</taxon>
        <taxon>Brucellaceae</taxon>
        <taxon>Pseudochrobactrum</taxon>
    </lineage>
</organism>
<dbReference type="AlphaFoldDB" id="A0A7W8AK77"/>
<dbReference type="EMBL" id="JACHIL010000004">
    <property type="protein sequence ID" value="MBB5091908.1"/>
    <property type="molecule type" value="Genomic_DNA"/>
</dbReference>
<reference evidence="1 2" key="1">
    <citation type="submission" date="2020-08" db="EMBL/GenBank/DDBJ databases">
        <title>Genomic Encyclopedia of Type Strains, Phase IV (KMG-IV): sequencing the most valuable type-strain genomes for metagenomic binning, comparative biology and taxonomic classification.</title>
        <authorList>
            <person name="Goeker M."/>
        </authorList>
    </citation>
    <scope>NUCLEOTIDE SEQUENCE [LARGE SCALE GENOMIC DNA]</scope>
    <source>
        <strain evidence="1 2">DSM 25620</strain>
    </source>
</reference>
<keyword evidence="2" id="KW-1185">Reference proteome</keyword>
<sequence>MSVSLGTSLRLYSGAYSLCHGEITLLSQAASRYGAR</sequence>